<organism evidence="1">
    <name type="scientific">marine sediment metagenome</name>
    <dbReference type="NCBI Taxonomy" id="412755"/>
    <lineage>
        <taxon>unclassified sequences</taxon>
        <taxon>metagenomes</taxon>
        <taxon>ecological metagenomes</taxon>
    </lineage>
</organism>
<dbReference type="EMBL" id="BARS01014515">
    <property type="protein sequence ID" value="GAF94174.1"/>
    <property type="molecule type" value="Genomic_DNA"/>
</dbReference>
<reference evidence="1" key="1">
    <citation type="journal article" date="2014" name="Front. Microbiol.">
        <title>High frequency of phylogenetically diverse reductive dehalogenase-homologous genes in deep subseafloor sedimentary metagenomes.</title>
        <authorList>
            <person name="Kawai M."/>
            <person name="Futagami T."/>
            <person name="Toyoda A."/>
            <person name="Takaki Y."/>
            <person name="Nishi S."/>
            <person name="Hori S."/>
            <person name="Arai W."/>
            <person name="Tsubouchi T."/>
            <person name="Morono Y."/>
            <person name="Uchiyama I."/>
            <person name="Ito T."/>
            <person name="Fujiyama A."/>
            <person name="Inagaki F."/>
            <person name="Takami H."/>
        </authorList>
    </citation>
    <scope>NUCLEOTIDE SEQUENCE</scope>
    <source>
        <strain evidence="1">Expedition CK06-06</strain>
    </source>
</reference>
<comment type="caution">
    <text evidence="1">The sequence shown here is derived from an EMBL/GenBank/DDBJ whole genome shotgun (WGS) entry which is preliminary data.</text>
</comment>
<gene>
    <name evidence="1" type="ORF">S01H1_24403</name>
</gene>
<name>X0TLP6_9ZZZZ</name>
<feature type="non-terminal residue" evidence="1">
    <location>
        <position position="1"/>
    </location>
</feature>
<sequence length="55" mass="6082">RKLIADKGTVSEIIEFEDSKLYPNALVQVAAITLQKTIEKNATKHVFVKGKGALR</sequence>
<accession>X0TLP6</accession>
<evidence type="ECO:0000313" key="1">
    <source>
        <dbReference type="EMBL" id="GAF94174.1"/>
    </source>
</evidence>
<dbReference type="AlphaFoldDB" id="X0TLP6"/>
<protein>
    <submittedName>
        <fullName evidence="1">Uncharacterized protein</fullName>
    </submittedName>
</protein>
<proteinExistence type="predicted"/>
<feature type="non-terminal residue" evidence="1">
    <location>
        <position position="55"/>
    </location>
</feature>